<comment type="caution">
    <text evidence="1">The sequence shown here is derived from an EMBL/GenBank/DDBJ whole genome shotgun (WGS) entry which is preliminary data.</text>
</comment>
<dbReference type="EMBL" id="CM023479">
    <property type="protein sequence ID" value="KAH7973415.1"/>
    <property type="molecule type" value="Genomic_DNA"/>
</dbReference>
<gene>
    <name evidence="1" type="ORF">HPB49_000889</name>
</gene>
<keyword evidence="2" id="KW-1185">Reference proteome</keyword>
<evidence type="ECO:0000313" key="1">
    <source>
        <dbReference type="EMBL" id="KAH7973415.1"/>
    </source>
</evidence>
<organism evidence="1 2">
    <name type="scientific">Dermacentor silvarum</name>
    <name type="common">Tick</name>
    <dbReference type="NCBI Taxonomy" id="543639"/>
    <lineage>
        <taxon>Eukaryota</taxon>
        <taxon>Metazoa</taxon>
        <taxon>Ecdysozoa</taxon>
        <taxon>Arthropoda</taxon>
        <taxon>Chelicerata</taxon>
        <taxon>Arachnida</taxon>
        <taxon>Acari</taxon>
        <taxon>Parasitiformes</taxon>
        <taxon>Ixodida</taxon>
        <taxon>Ixodoidea</taxon>
        <taxon>Ixodidae</taxon>
        <taxon>Rhipicephalinae</taxon>
        <taxon>Dermacentor</taxon>
    </lineage>
</organism>
<sequence>MVRAAAEVRTIIAIGSACSRPAAAARKRGSWLCDRRCARTAARLSALPMGGGQLEDAAASSRRQQQHSAGPPSSAAADAALLTADALSRGGQEVAAGGGRDCDTPQATTTISGDGNHNHPLVWLAILKVGLLADPAWSSGDMHERARRLWLAFHRLEPPDGHLRQDPPRRSTDPGRYTDPNRYHLLDVPCDLREPSGEDVSGSHAAALSLASSRRASPARRVPHSPTTMEDLVEGETISPQDYHPGGLSLDKLPAPSLLQALRTSPSCSVMGELYIRVHPTNNTFTVATVAEATALALVKIQEITIDGKKYPVAAYIAPPPAAVKGVISRAYWNETPEQILNDLRHRNPEADIIAARTRAALMPVRTAGNLVTGTMYALFQKLGSARGVARSTKRKRTLASQNAFFVVGPPHRQTVRKPKTAVPTAKDFPPLAPHQDRQRAWTKPTSTPPTSLREEEIAHLREEMAVEAAPPWEPLAATLWKSIAAVRDLWEQQPPATATHTTLAAAALFLWQECAHWPGHEGNSQQSSFAVNSRRATCCCSCCPHQGPSWSDAALLQATANDYELPTDKGPRWQMDYDWGLRQAKLLHGKLANSNSRTGWVTSLRSSCVCAAVWATSPCPAMRCCPNVGKPWPWEGAELLLPLVLSHGLSWAALVRAGTAPCA</sequence>
<name>A0ACB8DLS7_DERSI</name>
<proteinExistence type="predicted"/>
<evidence type="ECO:0000313" key="2">
    <source>
        <dbReference type="Proteomes" id="UP000821865"/>
    </source>
</evidence>
<accession>A0ACB8DLS7</accession>
<protein>
    <submittedName>
        <fullName evidence="1">Uncharacterized protein</fullName>
    </submittedName>
</protein>
<reference evidence="1" key="1">
    <citation type="submission" date="2020-05" db="EMBL/GenBank/DDBJ databases">
        <title>Large-scale comparative analyses of tick genomes elucidate their genetic diversity and vector capacities.</title>
        <authorList>
            <person name="Jia N."/>
            <person name="Wang J."/>
            <person name="Shi W."/>
            <person name="Du L."/>
            <person name="Sun Y."/>
            <person name="Zhan W."/>
            <person name="Jiang J."/>
            <person name="Wang Q."/>
            <person name="Zhang B."/>
            <person name="Ji P."/>
            <person name="Sakyi L.B."/>
            <person name="Cui X."/>
            <person name="Yuan T."/>
            <person name="Jiang B."/>
            <person name="Yang W."/>
            <person name="Lam T.T.-Y."/>
            <person name="Chang Q."/>
            <person name="Ding S."/>
            <person name="Wang X."/>
            <person name="Zhu J."/>
            <person name="Ruan X."/>
            <person name="Zhao L."/>
            <person name="Wei J."/>
            <person name="Que T."/>
            <person name="Du C."/>
            <person name="Cheng J."/>
            <person name="Dai P."/>
            <person name="Han X."/>
            <person name="Huang E."/>
            <person name="Gao Y."/>
            <person name="Liu J."/>
            <person name="Shao H."/>
            <person name="Ye R."/>
            <person name="Li L."/>
            <person name="Wei W."/>
            <person name="Wang X."/>
            <person name="Wang C."/>
            <person name="Yang T."/>
            <person name="Huo Q."/>
            <person name="Li W."/>
            <person name="Guo W."/>
            <person name="Chen H."/>
            <person name="Zhou L."/>
            <person name="Ni X."/>
            <person name="Tian J."/>
            <person name="Zhou Y."/>
            <person name="Sheng Y."/>
            <person name="Liu T."/>
            <person name="Pan Y."/>
            <person name="Xia L."/>
            <person name="Li J."/>
            <person name="Zhao F."/>
            <person name="Cao W."/>
        </authorList>
    </citation>
    <scope>NUCLEOTIDE SEQUENCE</scope>
    <source>
        <strain evidence="1">Dsil-2018</strain>
    </source>
</reference>
<dbReference type="Proteomes" id="UP000821865">
    <property type="component" value="Chromosome 10"/>
</dbReference>